<reference evidence="2" key="1">
    <citation type="submission" date="2023-07" db="EMBL/GenBank/DDBJ databases">
        <title>Identification and characterization of horizontal gene transfer across gut microbiota members of farm animals based on homology search.</title>
        <authorList>
            <person name="Schwarzerova J."/>
            <person name="Nykrynova M."/>
            <person name="Jureckova K."/>
            <person name="Cejkova D."/>
            <person name="Rychlik I."/>
        </authorList>
    </citation>
    <scope>NUCLEOTIDE SEQUENCE [LARGE SCALE GENOMIC DNA]</scope>
    <source>
        <strain evidence="2">109_WCHN</strain>
    </source>
</reference>
<dbReference type="Proteomes" id="UP001169458">
    <property type="component" value="Unassembled WGS sequence"/>
</dbReference>
<proteinExistence type="predicted"/>
<dbReference type="InterPro" id="IPR021272">
    <property type="entry name" value="DUF2851"/>
</dbReference>
<keyword evidence="2" id="KW-1185">Reference proteome</keyword>
<sequence length="426" mass="49402">MEQLLHYVWKHKLFPLKPLLTAEGESIEIIDPGQANYNAGPDFFNAKIKIGGVVWVGNIEIHQQSSEWERHGHHLDSNYDSVILHVASEIDASVRRSDGETIPQLELHCPGYLSDNYRQLIEADRYPACYRLIPALPKLLLHSWLSRLQTERFEQKTDKIMQLLGRHRKDWEHVFFIILARNFGFGTNSDAFEFWAETIPLLAVNKHRDSLFQIEAFFFGQAGLLQEVPADEYTDRLMKEYTYLSHKFGLRPSANSRWKLLRMRPDNFPHVRIAQLASFYYRSQGLLSALMEAQSLKSLRDMLRCGTSEYWLTHYVFGEASPPHPKTLSNQTIDLLVINTVIPFLYAYGKYKTDNILIQRANGLLEEMRPENNFIVRIWKECGLEAAHAGDSQALIQLKKNYCDIKKCLYCRIGYEYLKKPQCGGQ</sequence>
<accession>A0ABT7VGS8</accession>
<organism evidence="1 2">
    <name type="scientific">Bacteroides gallinaceum</name>
    <dbReference type="NCBI Taxonomy" id="1462571"/>
    <lineage>
        <taxon>Bacteria</taxon>
        <taxon>Pseudomonadati</taxon>
        <taxon>Bacteroidota</taxon>
        <taxon>Bacteroidia</taxon>
        <taxon>Bacteroidales</taxon>
        <taxon>Bacteroidaceae</taxon>
        <taxon>Bacteroides</taxon>
    </lineage>
</organism>
<dbReference type="RefSeq" id="WP_289559264.1">
    <property type="nucleotide sequence ID" value="NZ_JAUDEN010000008.1"/>
</dbReference>
<dbReference type="Pfam" id="PF11013">
    <property type="entry name" value="DUF2851"/>
    <property type="match status" value="1"/>
</dbReference>
<evidence type="ECO:0000313" key="2">
    <source>
        <dbReference type="Proteomes" id="UP001169458"/>
    </source>
</evidence>
<dbReference type="EMBL" id="JAUDEN010000008">
    <property type="protein sequence ID" value="MDM8324865.1"/>
    <property type="molecule type" value="Genomic_DNA"/>
</dbReference>
<protein>
    <submittedName>
        <fullName evidence="1">DUF2851 family protein</fullName>
    </submittedName>
</protein>
<gene>
    <name evidence="1" type="ORF">QUW60_06420</name>
</gene>
<comment type="caution">
    <text evidence="1">The sequence shown here is derived from an EMBL/GenBank/DDBJ whole genome shotgun (WGS) entry which is preliminary data.</text>
</comment>
<evidence type="ECO:0000313" key="1">
    <source>
        <dbReference type="EMBL" id="MDM8324865.1"/>
    </source>
</evidence>
<name>A0ABT7VGS8_9BACE</name>